<dbReference type="GO" id="GO:0016887">
    <property type="term" value="F:ATP hydrolysis activity"/>
    <property type="evidence" value="ECO:0007669"/>
    <property type="project" value="InterPro"/>
</dbReference>
<feature type="compositionally biased region" description="Pro residues" evidence="5">
    <location>
        <begin position="285"/>
        <end position="297"/>
    </location>
</feature>
<dbReference type="Pfam" id="PF00005">
    <property type="entry name" value="ABC_tran"/>
    <property type="match status" value="1"/>
</dbReference>
<gene>
    <name evidence="7" type="ORF">Nmn1133_01155</name>
</gene>
<sequence length="342" mass="36242">MADRAIGTAGLTKQYGEVTALDSLDLDVPAGELYGFLGPNGAGKSTTINILTGQLTPDSGTAEVAGVDPVAEPVRARERVGILPENGKPPSFLTVREYFDFVAEARGLDSIDDRVDRWADRLAFESKLDTLCTDLSQGERQKTLITQAFLHEPEVVFIDEPLTNLDPIIQERAKQFFTTYAEAGNTVFLSTHFIATAQEMCTRVGIVNRGKLLEELDPRELGEETLLDRFFATVDTDAAAVDPADPAALAGKNRWSRSGICSTNCCARSGGCTLGCSAVGALPPFPSSSPRSPPGRPPSSRSPAPRPRPCSPASTSSSRSSGSRSAPSGSSDATRSVTCSAT</sequence>
<name>A0AAJ4R725_9EURY</name>
<evidence type="ECO:0000256" key="1">
    <source>
        <dbReference type="ARBA" id="ARBA00005417"/>
    </source>
</evidence>
<evidence type="ECO:0000256" key="2">
    <source>
        <dbReference type="ARBA" id="ARBA00022448"/>
    </source>
</evidence>
<keyword evidence="3" id="KW-0547">Nucleotide-binding</keyword>
<reference evidence="7 8" key="1">
    <citation type="submission" date="2018-11" db="EMBL/GenBank/DDBJ databases">
        <title>Genome sequences of Natronomonas sp. CBA1133.</title>
        <authorList>
            <person name="Roh S.W."/>
            <person name="Cha I.-T."/>
        </authorList>
    </citation>
    <scope>NUCLEOTIDE SEQUENCE [LARGE SCALE GENOMIC DNA]</scope>
    <source>
        <strain evidence="7 8">CBA1133</strain>
    </source>
</reference>
<keyword evidence="4 7" id="KW-0067">ATP-binding</keyword>
<organism evidence="7 8">
    <name type="scientific">Halosegnis longus</name>
    <dbReference type="NCBI Taxonomy" id="2216012"/>
    <lineage>
        <taxon>Archaea</taxon>
        <taxon>Methanobacteriati</taxon>
        <taxon>Methanobacteriota</taxon>
        <taxon>Stenosarchaea group</taxon>
        <taxon>Halobacteria</taxon>
        <taxon>Halobacteriales</taxon>
        <taxon>Natronomonadaceae</taxon>
        <taxon>Halosegnis</taxon>
    </lineage>
</organism>
<feature type="compositionally biased region" description="Low complexity" evidence="5">
    <location>
        <begin position="311"/>
        <end position="331"/>
    </location>
</feature>
<accession>A0AAJ4R725</accession>
<dbReference type="InterPro" id="IPR003593">
    <property type="entry name" value="AAA+_ATPase"/>
</dbReference>
<dbReference type="InterPro" id="IPR027417">
    <property type="entry name" value="P-loop_NTPase"/>
</dbReference>
<feature type="compositionally biased region" description="Polar residues" evidence="5">
    <location>
        <begin position="332"/>
        <end position="342"/>
    </location>
</feature>
<evidence type="ECO:0000313" key="8">
    <source>
        <dbReference type="Proteomes" id="UP000270581"/>
    </source>
</evidence>
<keyword evidence="8" id="KW-1185">Reference proteome</keyword>
<protein>
    <submittedName>
        <fullName evidence="7">ABC transporter ATP-binding protein</fullName>
    </submittedName>
</protein>
<dbReference type="SMART" id="SM00382">
    <property type="entry name" value="AAA"/>
    <property type="match status" value="1"/>
</dbReference>
<dbReference type="Gene3D" id="3.40.50.300">
    <property type="entry name" value="P-loop containing nucleotide triphosphate hydrolases"/>
    <property type="match status" value="1"/>
</dbReference>
<dbReference type="CDD" id="cd03230">
    <property type="entry name" value="ABC_DR_subfamily_A"/>
    <property type="match status" value="1"/>
</dbReference>
<evidence type="ECO:0000256" key="3">
    <source>
        <dbReference type="ARBA" id="ARBA00022741"/>
    </source>
</evidence>
<feature type="region of interest" description="Disordered" evidence="5">
    <location>
        <begin position="285"/>
        <end position="342"/>
    </location>
</feature>
<evidence type="ECO:0000256" key="5">
    <source>
        <dbReference type="SAM" id="MobiDB-lite"/>
    </source>
</evidence>
<dbReference type="SUPFAM" id="SSF52540">
    <property type="entry name" value="P-loop containing nucleoside triphosphate hydrolases"/>
    <property type="match status" value="1"/>
</dbReference>
<evidence type="ECO:0000256" key="4">
    <source>
        <dbReference type="ARBA" id="ARBA00022840"/>
    </source>
</evidence>
<dbReference type="PANTHER" id="PTHR42711">
    <property type="entry name" value="ABC TRANSPORTER ATP-BINDING PROTEIN"/>
    <property type="match status" value="1"/>
</dbReference>
<dbReference type="Proteomes" id="UP000270581">
    <property type="component" value="Unassembled WGS sequence"/>
</dbReference>
<feature type="domain" description="ABC transporter" evidence="6">
    <location>
        <begin position="6"/>
        <end position="234"/>
    </location>
</feature>
<dbReference type="InterPro" id="IPR050763">
    <property type="entry name" value="ABC_transporter_ATP-binding"/>
</dbReference>
<comment type="similarity">
    <text evidence="1">Belongs to the ABC transporter superfamily.</text>
</comment>
<dbReference type="EMBL" id="RJJC01000001">
    <property type="protein sequence ID" value="RNJ25435.1"/>
    <property type="molecule type" value="Genomic_DNA"/>
</dbReference>
<evidence type="ECO:0000259" key="6">
    <source>
        <dbReference type="PROSITE" id="PS50893"/>
    </source>
</evidence>
<proteinExistence type="inferred from homology"/>
<dbReference type="PROSITE" id="PS50893">
    <property type="entry name" value="ABC_TRANSPORTER_2"/>
    <property type="match status" value="1"/>
</dbReference>
<keyword evidence="2" id="KW-0813">Transport</keyword>
<dbReference type="GO" id="GO:0005524">
    <property type="term" value="F:ATP binding"/>
    <property type="evidence" value="ECO:0007669"/>
    <property type="project" value="UniProtKB-KW"/>
</dbReference>
<dbReference type="PANTHER" id="PTHR42711:SF5">
    <property type="entry name" value="ABC TRANSPORTER ATP-BINDING PROTEIN NATA"/>
    <property type="match status" value="1"/>
</dbReference>
<evidence type="ECO:0000313" key="7">
    <source>
        <dbReference type="EMBL" id="RNJ25435.1"/>
    </source>
</evidence>
<comment type="caution">
    <text evidence="7">The sequence shown here is derived from an EMBL/GenBank/DDBJ whole genome shotgun (WGS) entry which is preliminary data.</text>
</comment>
<dbReference type="AlphaFoldDB" id="A0AAJ4R725"/>
<dbReference type="InterPro" id="IPR003439">
    <property type="entry name" value="ABC_transporter-like_ATP-bd"/>
</dbReference>